<sequence length="663" mass="73846">MAQQSFDPDQFTKMGQLTPTYHRDVYPAIDPKGKADGKVVLITGASRGLGKNLARVWAEAGASGIIVTARDAANLKETEADVKNANSKTEVLALTLDVRNPAAYDSAFQQIKQKFGKLDVVIANAGVVSQGDSAFPKIGDDADPEKWWTDFETNTRGTFLTAHHFIKTFGGNGGTFIVITSGAATVTIPGLSAYSISKLDGVRIAEYLDVENPELRAFSLDPGIIKGVATMDAFKPFAYDTPELIAAFTIWLSGSETAGKLKGSFLSVTWDVEELEKYASEIVEKGLLKTKFLGAHAATIPEHQYAAILPRHMHAQMQIQQAFPPLPNELFLQVLDTIANNFGHDGGYNQRIAIPPSDLVTKTLRALTLTSRTIYLLASEYLYSRCLYLDNCRSYSRFRRTFGLHLGNHPDALEYGQAGRNEALFAQAQISRHITSLFLSPHKSEKCGRNTPMIRLAQIIDLCNVVAPTLKKLALDMQPVYAPTSEVRLLSPHVKENNIFLGMTQLEELVCSFDTMDYFPYPPLNLKRLAITMQGLTDIMKTFVFSIPSLEQLIFLRPEEFEASEINEWFDKVRGRHHLDIVLVDVNANHRTPEGTRDWTPEDRVRVWEVDVPKSYYGDADDLELCDGWIWNHAVAGTLWTQAKRRMECWSEIQGRIGGEPAP</sequence>
<dbReference type="GO" id="GO:0016616">
    <property type="term" value="F:oxidoreductase activity, acting on the CH-OH group of donors, NAD or NADP as acceptor"/>
    <property type="evidence" value="ECO:0007669"/>
    <property type="project" value="UniProtKB-ARBA"/>
</dbReference>
<reference evidence="3" key="1">
    <citation type="journal article" date="2020" name="Stud. Mycol.">
        <title>101 Dothideomycetes genomes: a test case for predicting lifestyles and emergence of pathogens.</title>
        <authorList>
            <person name="Haridas S."/>
            <person name="Albert R."/>
            <person name="Binder M."/>
            <person name="Bloem J."/>
            <person name="Labutti K."/>
            <person name="Salamov A."/>
            <person name="Andreopoulos B."/>
            <person name="Baker S."/>
            <person name="Barry K."/>
            <person name="Bills G."/>
            <person name="Bluhm B."/>
            <person name="Cannon C."/>
            <person name="Castanera R."/>
            <person name="Culley D."/>
            <person name="Daum C."/>
            <person name="Ezra D."/>
            <person name="Gonzalez J."/>
            <person name="Henrissat B."/>
            <person name="Kuo A."/>
            <person name="Liang C."/>
            <person name="Lipzen A."/>
            <person name="Lutzoni F."/>
            <person name="Magnuson J."/>
            <person name="Mondo S."/>
            <person name="Nolan M."/>
            <person name="Ohm R."/>
            <person name="Pangilinan J."/>
            <person name="Park H.-J."/>
            <person name="Ramirez L."/>
            <person name="Alfaro M."/>
            <person name="Sun H."/>
            <person name="Tritt A."/>
            <person name="Yoshinaga Y."/>
            <person name="Zwiers L.-H."/>
            <person name="Turgeon B."/>
            <person name="Goodwin S."/>
            <person name="Spatafora J."/>
            <person name="Crous P."/>
            <person name="Grigoriev I."/>
        </authorList>
    </citation>
    <scope>NUCLEOTIDE SEQUENCE</scope>
    <source>
        <strain evidence="3">CBS 627.86</strain>
    </source>
</reference>
<accession>A0A6A5YQT2</accession>
<dbReference type="AlphaFoldDB" id="A0A6A5YQT2"/>
<dbReference type="PRINTS" id="PR00081">
    <property type="entry name" value="GDHRDH"/>
</dbReference>
<evidence type="ECO:0000256" key="1">
    <source>
        <dbReference type="ARBA" id="ARBA00006484"/>
    </source>
</evidence>
<protein>
    <recommendedName>
        <fullName evidence="5">NAD(P)-binding protein</fullName>
    </recommendedName>
</protein>
<dbReference type="PANTHER" id="PTHR43008:SF4">
    <property type="entry name" value="CHAIN DEHYDROGENASE, PUTATIVE (AFU_ORTHOLOGUE AFUA_4G08710)-RELATED"/>
    <property type="match status" value="1"/>
</dbReference>
<evidence type="ECO:0008006" key="5">
    <source>
        <dbReference type="Google" id="ProtNLM"/>
    </source>
</evidence>
<dbReference type="InterPro" id="IPR036291">
    <property type="entry name" value="NAD(P)-bd_dom_sf"/>
</dbReference>
<comment type="similarity">
    <text evidence="1">Belongs to the short-chain dehydrogenases/reductases (SDR) family.</text>
</comment>
<dbReference type="SUPFAM" id="SSF51735">
    <property type="entry name" value="NAD(P)-binding Rossmann-fold domains"/>
    <property type="match status" value="1"/>
</dbReference>
<keyword evidence="2" id="KW-0560">Oxidoreductase</keyword>
<dbReference type="Pfam" id="PF00106">
    <property type="entry name" value="adh_short"/>
    <property type="match status" value="1"/>
</dbReference>
<dbReference type="CDD" id="cd05233">
    <property type="entry name" value="SDR_c"/>
    <property type="match status" value="1"/>
</dbReference>
<evidence type="ECO:0000313" key="3">
    <source>
        <dbReference type="EMBL" id="KAF2109370.1"/>
    </source>
</evidence>
<dbReference type="InterPro" id="IPR002347">
    <property type="entry name" value="SDR_fam"/>
</dbReference>
<dbReference type="PANTHER" id="PTHR43008">
    <property type="entry name" value="BENZIL REDUCTASE"/>
    <property type="match status" value="1"/>
</dbReference>
<dbReference type="OrthoDB" id="6365676at2759"/>
<keyword evidence="4" id="KW-1185">Reference proteome</keyword>
<gene>
    <name evidence="3" type="ORF">BDV96DRAFT_604711</name>
</gene>
<name>A0A6A5YQT2_9PLEO</name>
<dbReference type="Proteomes" id="UP000799770">
    <property type="component" value="Unassembled WGS sequence"/>
</dbReference>
<evidence type="ECO:0000256" key="2">
    <source>
        <dbReference type="ARBA" id="ARBA00023002"/>
    </source>
</evidence>
<dbReference type="GO" id="GO:0050664">
    <property type="term" value="F:oxidoreductase activity, acting on NAD(P)H, oxygen as acceptor"/>
    <property type="evidence" value="ECO:0007669"/>
    <property type="project" value="TreeGrafter"/>
</dbReference>
<proteinExistence type="inferred from homology"/>
<dbReference type="Gene3D" id="3.40.50.720">
    <property type="entry name" value="NAD(P)-binding Rossmann-like Domain"/>
    <property type="match status" value="1"/>
</dbReference>
<evidence type="ECO:0000313" key="4">
    <source>
        <dbReference type="Proteomes" id="UP000799770"/>
    </source>
</evidence>
<organism evidence="3 4">
    <name type="scientific">Lophiotrema nucula</name>
    <dbReference type="NCBI Taxonomy" id="690887"/>
    <lineage>
        <taxon>Eukaryota</taxon>
        <taxon>Fungi</taxon>
        <taxon>Dikarya</taxon>
        <taxon>Ascomycota</taxon>
        <taxon>Pezizomycotina</taxon>
        <taxon>Dothideomycetes</taxon>
        <taxon>Pleosporomycetidae</taxon>
        <taxon>Pleosporales</taxon>
        <taxon>Lophiotremataceae</taxon>
        <taxon>Lophiotrema</taxon>
    </lineage>
</organism>
<dbReference type="EMBL" id="ML977342">
    <property type="protein sequence ID" value="KAF2109370.1"/>
    <property type="molecule type" value="Genomic_DNA"/>
</dbReference>